<dbReference type="Proteomes" id="UP000239480">
    <property type="component" value="Unassembled WGS sequence"/>
</dbReference>
<reference evidence="5 6" key="1">
    <citation type="submission" date="2018-03" db="EMBL/GenBank/DDBJ databases">
        <title>Genomic Encyclopedia of Archaeal and Bacterial Type Strains, Phase II (KMG-II): from individual species to whole genera.</title>
        <authorList>
            <person name="Goeker M."/>
        </authorList>
    </citation>
    <scope>NUCLEOTIDE SEQUENCE [LARGE SCALE GENOMIC DNA]</scope>
    <source>
        <strain evidence="5 6">DSM 29328</strain>
    </source>
</reference>
<organism evidence="5 6">
    <name type="scientific">Aliiruegeria haliotis</name>
    <dbReference type="NCBI Taxonomy" id="1280846"/>
    <lineage>
        <taxon>Bacteria</taxon>
        <taxon>Pseudomonadati</taxon>
        <taxon>Pseudomonadota</taxon>
        <taxon>Alphaproteobacteria</taxon>
        <taxon>Rhodobacterales</taxon>
        <taxon>Roseobacteraceae</taxon>
        <taxon>Aliiruegeria</taxon>
    </lineage>
</organism>
<evidence type="ECO:0000256" key="1">
    <source>
        <dbReference type="ARBA" id="ARBA00022491"/>
    </source>
</evidence>
<evidence type="ECO:0000256" key="2">
    <source>
        <dbReference type="ARBA" id="ARBA00023015"/>
    </source>
</evidence>
<proteinExistence type="predicted"/>
<dbReference type="PRINTS" id="PR00037">
    <property type="entry name" value="HTHLACR"/>
</dbReference>
<dbReference type="InterPro" id="IPR036388">
    <property type="entry name" value="WH-like_DNA-bd_sf"/>
</dbReference>
<dbReference type="InterPro" id="IPR050313">
    <property type="entry name" value="Carb_Metab_HTH_regulators"/>
</dbReference>
<gene>
    <name evidence="5" type="ORF">CLV78_10650</name>
</gene>
<dbReference type="EMBL" id="PVTD01000006">
    <property type="protein sequence ID" value="PRY22510.1"/>
    <property type="molecule type" value="Genomic_DNA"/>
</dbReference>
<dbReference type="PROSITE" id="PS51000">
    <property type="entry name" value="HTH_DEOR_2"/>
    <property type="match status" value="1"/>
</dbReference>
<dbReference type="InterPro" id="IPR037171">
    <property type="entry name" value="NagB/RpiA_transferase-like"/>
</dbReference>
<dbReference type="RefSeq" id="WP_158263545.1">
    <property type="nucleotide sequence ID" value="NZ_PVTD01000006.1"/>
</dbReference>
<dbReference type="PANTHER" id="PTHR30363">
    <property type="entry name" value="HTH-TYPE TRANSCRIPTIONAL REGULATOR SRLR-RELATED"/>
    <property type="match status" value="1"/>
</dbReference>
<dbReference type="SUPFAM" id="SSF46785">
    <property type="entry name" value="Winged helix' DNA-binding domain"/>
    <property type="match status" value="1"/>
</dbReference>
<dbReference type="SMART" id="SM00420">
    <property type="entry name" value="HTH_DEOR"/>
    <property type="match status" value="1"/>
</dbReference>
<keyword evidence="2" id="KW-0805">Transcription regulation</keyword>
<dbReference type="SUPFAM" id="SSF100950">
    <property type="entry name" value="NagB/RpiA/CoA transferase-like"/>
    <property type="match status" value="1"/>
</dbReference>
<dbReference type="Pfam" id="PF08220">
    <property type="entry name" value="HTH_DeoR"/>
    <property type="match status" value="1"/>
</dbReference>
<accession>A0A2T0RN12</accession>
<keyword evidence="3" id="KW-0804">Transcription</keyword>
<comment type="caution">
    <text evidence="5">The sequence shown here is derived from an EMBL/GenBank/DDBJ whole genome shotgun (WGS) entry which is preliminary data.</text>
</comment>
<protein>
    <submittedName>
        <fullName evidence="5">DeoR family transcriptional regulator</fullName>
    </submittedName>
</protein>
<sequence length="254" mass="26386">MPDPFPKSPDARQARLKARAADGRPLALAQLAEEFGVSPDTIRRDLLALEAEGAVRRIRGGALPVLPPDVPMLDRVTTPRPEAEKLAAAVVPELADGMVLVLDGGTSVLQLARTLPPMPCALVVTPAPAVALETLSRGIETVLVGGKLSAFGGVATGQPAEAALEKFSADLCVLGVCGLDAGFGLSADDLAEATLKRAMSAASVRTIALAGARKLGRRARHQVLPVTEIDLVITDADPGRTRAIQDVGVELRHV</sequence>
<dbReference type="InterPro" id="IPR001034">
    <property type="entry name" value="DeoR_HTH"/>
</dbReference>
<evidence type="ECO:0000313" key="5">
    <source>
        <dbReference type="EMBL" id="PRY22510.1"/>
    </source>
</evidence>
<feature type="domain" description="HTH deoR-type" evidence="4">
    <location>
        <begin position="9"/>
        <end position="64"/>
    </location>
</feature>
<name>A0A2T0RN12_9RHOB</name>
<dbReference type="AlphaFoldDB" id="A0A2T0RN12"/>
<dbReference type="PANTHER" id="PTHR30363:SF4">
    <property type="entry name" value="GLYCEROL-3-PHOSPHATE REGULON REPRESSOR"/>
    <property type="match status" value="1"/>
</dbReference>
<keyword evidence="1" id="KW-0678">Repressor</keyword>
<dbReference type="InterPro" id="IPR014036">
    <property type="entry name" value="DeoR-like_C"/>
</dbReference>
<dbReference type="Gene3D" id="1.10.10.10">
    <property type="entry name" value="Winged helix-like DNA-binding domain superfamily/Winged helix DNA-binding domain"/>
    <property type="match status" value="1"/>
</dbReference>
<dbReference type="InterPro" id="IPR036390">
    <property type="entry name" value="WH_DNA-bd_sf"/>
</dbReference>
<evidence type="ECO:0000259" key="4">
    <source>
        <dbReference type="PROSITE" id="PS51000"/>
    </source>
</evidence>
<evidence type="ECO:0000256" key="3">
    <source>
        <dbReference type="ARBA" id="ARBA00023163"/>
    </source>
</evidence>
<dbReference type="Pfam" id="PF00455">
    <property type="entry name" value="DeoRC"/>
    <property type="match status" value="1"/>
</dbReference>
<evidence type="ECO:0000313" key="6">
    <source>
        <dbReference type="Proteomes" id="UP000239480"/>
    </source>
</evidence>
<dbReference type="SMART" id="SM01134">
    <property type="entry name" value="DeoRC"/>
    <property type="match status" value="1"/>
</dbReference>
<dbReference type="GO" id="GO:0003700">
    <property type="term" value="F:DNA-binding transcription factor activity"/>
    <property type="evidence" value="ECO:0007669"/>
    <property type="project" value="InterPro"/>
</dbReference>
<dbReference type="OrthoDB" id="9797223at2"/>
<keyword evidence="6" id="KW-1185">Reference proteome</keyword>